<reference evidence="2" key="1">
    <citation type="journal article" date="2023" name="G3 (Bethesda)">
        <title>Genome assembly and association tests identify interacting loci associated with vigor, precocity, and sex in interspecific pistachio rootstocks.</title>
        <authorList>
            <person name="Palmer W."/>
            <person name="Jacygrad E."/>
            <person name="Sagayaradj S."/>
            <person name="Cavanaugh K."/>
            <person name="Han R."/>
            <person name="Bertier L."/>
            <person name="Beede B."/>
            <person name="Kafkas S."/>
            <person name="Golino D."/>
            <person name="Preece J."/>
            <person name="Michelmore R."/>
        </authorList>
    </citation>
    <scope>NUCLEOTIDE SEQUENCE [LARGE SCALE GENOMIC DNA]</scope>
</reference>
<sequence>MKCFAKEKAAWKNKEQEVVEATIESIVGELEVERKLRRRFERLNKKLGKELAETKASFLKAEKELENEKRVRVVIDQVCDELARDIDDQAEVEELKRESVVVHEEDEKEREMMHIDVVYEK</sequence>
<proteinExistence type="predicted"/>
<organism evidence="1 2">
    <name type="scientific">Pistacia integerrima</name>
    <dbReference type="NCBI Taxonomy" id="434235"/>
    <lineage>
        <taxon>Eukaryota</taxon>
        <taxon>Viridiplantae</taxon>
        <taxon>Streptophyta</taxon>
        <taxon>Embryophyta</taxon>
        <taxon>Tracheophyta</taxon>
        <taxon>Spermatophyta</taxon>
        <taxon>Magnoliopsida</taxon>
        <taxon>eudicotyledons</taxon>
        <taxon>Gunneridae</taxon>
        <taxon>Pentapetalae</taxon>
        <taxon>rosids</taxon>
        <taxon>malvids</taxon>
        <taxon>Sapindales</taxon>
        <taxon>Anacardiaceae</taxon>
        <taxon>Pistacia</taxon>
    </lineage>
</organism>
<dbReference type="EMBL" id="CM047743">
    <property type="protein sequence ID" value="KAJ0031000.1"/>
    <property type="molecule type" value="Genomic_DNA"/>
</dbReference>
<keyword evidence="2" id="KW-1185">Reference proteome</keyword>
<protein>
    <submittedName>
        <fullName evidence="1">Uncharacterized protein</fullName>
    </submittedName>
</protein>
<dbReference type="Proteomes" id="UP001163603">
    <property type="component" value="Chromosome 8"/>
</dbReference>
<comment type="caution">
    <text evidence="1">The sequence shown here is derived from an EMBL/GenBank/DDBJ whole genome shotgun (WGS) entry which is preliminary data.</text>
</comment>
<evidence type="ECO:0000313" key="2">
    <source>
        <dbReference type="Proteomes" id="UP001163603"/>
    </source>
</evidence>
<name>A0ACC0YA12_9ROSI</name>
<evidence type="ECO:0000313" key="1">
    <source>
        <dbReference type="EMBL" id="KAJ0031000.1"/>
    </source>
</evidence>
<gene>
    <name evidence="1" type="ORF">Pint_13405</name>
</gene>
<accession>A0ACC0YA12</accession>